<protein>
    <submittedName>
        <fullName evidence="4">Kinase</fullName>
    </submittedName>
</protein>
<accession>A0ABY3Y3M2</accession>
<dbReference type="EMBL" id="CP093846">
    <property type="protein sequence ID" value="UNT00819.1"/>
    <property type="molecule type" value="Genomic_DNA"/>
</dbReference>
<feature type="domain" description="GHMP kinase N-terminal" evidence="3">
    <location>
        <begin position="73"/>
        <end position="124"/>
    </location>
</feature>
<evidence type="ECO:0000313" key="4">
    <source>
        <dbReference type="EMBL" id="UNT00819.1"/>
    </source>
</evidence>
<keyword evidence="1 4" id="KW-0418">Kinase</keyword>
<name>A0ABY3Y3M2_9ACTN</name>
<sequence>MTGVSTAFGTFGELLQGVLPGGDDFLVTLPIARWSVATFRSDPTAHSLRVVPAHKSKARRLVSMILADGPGPTGGVLVLDSTLPEGKGFASSSADLVATARAVDNALGLGLPPSRVESYLRRIEPTDGVLYDGIVAYDHRRVELRRRLGTLRPMSVVGVDEGGVVDTVAFNRLPKPFSAADRREYERLLTRLTAAVAEDDLAEVGAVATRSAQLNQALRPKRTFHRMIELCEEVGGLGVVIAHSGTSLGVLLDRADPHWARKVVRASRGCVALARNVTTYTTLSFRTDPAQNARNAQRTRNALDAQGGQDTQGARDVRSV</sequence>
<keyword evidence="5" id="KW-1185">Reference proteome</keyword>
<feature type="region of interest" description="Disordered" evidence="2">
    <location>
        <begin position="289"/>
        <end position="320"/>
    </location>
</feature>
<evidence type="ECO:0000313" key="5">
    <source>
        <dbReference type="Proteomes" id="UP001202244"/>
    </source>
</evidence>
<reference evidence="4 5" key="1">
    <citation type="journal article" date="2023" name="Microbiol. Spectr.">
        <title>Synergy between Genome Mining, Metabolomics, and Bioinformatics Uncovers Antibacterial Chlorinated Carbazole Alkaloids and Their Biosynthetic Gene Cluster from Streptomyces tubbatahanensis sp. nov., a Novel Actinomycete Isolated from Sulu Sea, Philippines.</title>
        <authorList>
            <person name="Tenebro C.P."/>
            <person name="Trono D.J.V.L."/>
            <person name="Balida L.A.P."/>
            <person name="Bayog L.K.A."/>
            <person name="Bruna J.R."/>
            <person name="Sabido E.M."/>
            <person name="Caspe D.P.C."/>
            <person name="de Los Santos E.L.C."/>
            <person name="Saludes J.P."/>
            <person name="Dalisay D.S."/>
        </authorList>
    </citation>
    <scope>NUCLEOTIDE SEQUENCE [LARGE SCALE GENOMIC DNA]</scope>
    <source>
        <strain evidence="4 5">DSD3025</strain>
    </source>
</reference>
<dbReference type="InterPro" id="IPR014721">
    <property type="entry name" value="Ribsml_uS5_D2-typ_fold_subgr"/>
</dbReference>
<organism evidence="4 5">
    <name type="scientific">Streptomyces tubbatahanensis</name>
    <dbReference type="NCBI Taxonomy" id="2923272"/>
    <lineage>
        <taxon>Bacteria</taxon>
        <taxon>Bacillati</taxon>
        <taxon>Actinomycetota</taxon>
        <taxon>Actinomycetes</taxon>
        <taxon>Kitasatosporales</taxon>
        <taxon>Streptomycetaceae</taxon>
        <taxon>Streptomyces</taxon>
    </lineage>
</organism>
<evidence type="ECO:0000259" key="3">
    <source>
        <dbReference type="Pfam" id="PF00288"/>
    </source>
</evidence>
<dbReference type="Gene3D" id="3.30.230.10">
    <property type="match status" value="1"/>
</dbReference>
<keyword evidence="1 4" id="KW-0808">Transferase</keyword>
<feature type="compositionally biased region" description="Polar residues" evidence="2">
    <location>
        <begin position="289"/>
        <end position="300"/>
    </location>
</feature>
<dbReference type="Proteomes" id="UP001202244">
    <property type="component" value="Chromosome"/>
</dbReference>
<dbReference type="InterPro" id="IPR006204">
    <property type="entry name" value="GHMP_kinase_N_dom"/>
</dbReference>
<dbReference type="InterPro" id="IPR012363">
    <property type="entry name" value="PduX"/>
</dbReference>
<dbReference type="GO" id="GO:0016301">
    <property type="term" value="F:kinase activity"/>
    <property type="evidence" value="ECO:0007669"/>
    <property type="project" value="UniProtKB-KW"/>
</dbReference>
<evidence type="ECO:0000256" key="1">
    <source>
        <dbReference type="ARBA" id="ARBA00022777"/>
    </source>
</evidence>
<dbReference type="Pfam" id="PF00288">
    <property type="entry name" value="GHMP_kinases_N"/>
    <property type="match status" value="1"/>
</dbReference>
<dbReference type="SUPFAM" id="SSF54211">
    <property type="entry name" value="Ribosomal protein S5 domain 2-like"/>
    <property type="match status" value="1"/>
</dbReference>
<gene>
    <name evidence="4" type="ORF">MMF93_00120</name>
</gene>
<dbReference type="InterPro" id="IPR020568">
    <property type="entry name" value="Ribosomal_Su5_D2-typ_SF"/>
</dbReference>
<dbReference type="PIRSF" id="PIRSF033887">
    <property type="entry name" value="PduX"/>
    <property type="match status" value="1"/>
</dbReference>
<evidence type="ECO:0000256" key="2">
    <source>
        <dbReference type="SAM" id="MobiDB-lite"/>
    </source>
</evidence>
<proteinExistence type="predicted"/>